<evidence type="ECO:0000256" key="4">
    <source>
        <dbReference type="ARBA" id="ARBA00022692"/>
    </source>
</evidence>
<evidence type="ECO:0000313" key="9">
    <source>
        <dbReference type="EMBL" id="ADG98019.1"/>
    </source>
</evidence>
<dbReference type="RefSeq" id="WP_013138472.1">
    <property type="nucleotide sequence ID" value="NC_014168.1"/>
</dbReference>
<keyword evidence="3" id="KW-1003">Cell membrane</keyword>
<comment type="similarity">
    <text evidence="2">Belongs to the EamA transporter family.</text>
</comment>
<keyword evidence="4 7" id="KW-0812">Transmembrane</keyword>
<feature type="transmembrane region" description="Helical" evidence="7">
    <location>
        <begin position="260"/>
        <end position="278"/>
    </location>
</feature>
<dbReference type="OrthoDB" id="3182968at2"/>
<dbReference type="InterPro" id="IPR051258">
    <property type="entry name" value="Diverse_Substrate_Transporter"/>
</dbReference>
<feature type="domain" description="EamA" evidence="8">
    <location>
        <begin position="7"/>
        <end position="134"/>
    </location>
</feature>
<accession>D6Z7T9</accession>
<feature type="transmembrane region" description="Helical" evidence="7">
    <location>
        <begin position="141"/>
        <end position="161"/>
    </location>
</feature>
<proteinExistence type="inferred from homology"/>
<evidence type="ECO:0000256" key="7">
    <source>
        <dbReference type="SAM" id="Phobius"/>
    </source>
</evidence>
<dbReference type="PANTHER" id="PTHR42920:SF5">
    <property type="entry name" value="EAMA DOMAIN-CONTAINING PROTEIN"/>
    <property type="match status" value="1"/>
</dbReference>
<feature type="transmembrane region" description="Helical" evidence="7">
    <location>
        <begin position="117"/>
        <end position="135"/>
    </location>
</feature>
<dbReference type="PANTHER" id="PTHR42920">
    <property type="entry name" value="OS03G0707200 PROTEIN-RELATED"/>
    <property type="match status" value="1"/>
</dbReference>
<dbReference type="Proteomes" id="UP000002247">
    <property type="component" value="Chromosome"/>
</dbReference>
<feature type="transmembrane region" description="Helical" evidence="7">
    <location>
        <begin position="64"/>
        <end position="87"/>
    </location>
</feature>
<feature type="domain" description="EamA" evidence="8">
    <location>
        <begin position="143"/>
        <end position="274"/>
    </location>
</feature>
<dbReference type="eggNOG" id="COG0697">
    <property type="taxonomic scope" value="Bacteria"/>
</dbReference>
<feature type="transmembrane region" description="Helical" evidence="7">
    <location>
        <begin position="173"/>
        <end position="193"/>
    </location>
</feature>
<evidence type="ECO:0000256" key="5">
    <source>
        <dbReference type="ARBA" id="ARBA00022989"/>
    </source>
</evidence>
<comment type="subcellular location">
    <subcellularLocation>
        <location evidence="1">Cell membrane</location>
        <topology evidence="1">Multi-pass membrane protein</topology>
    </subcellularLocation>
</comment>
<reference evidence="9 10" key="1">
    <citation type="journal article" date="2010" name="Stand. Genomic Sci.">
        <title>Complete genome sequence of Segniliparus rotundus type strain (CDC 1076).</title>
        <authorList>
            <person name="Sikorski J."/>
            <person name="Lapidus A."/>
            <person name="Copeland A."/>
            <person name="Misra M."/>
            <person name="Glavina Del Rio T."/>
            <person name="Nolan M."/>
            <person name="Lucas S."/>
            <person name="Chen F."/>
            <person name="Tice H."/>
            <person name="Cheng J.F."/>
            <person name="Jando M."/>
            <person name="Schneider S."/>
            <person name="Bruce D."/>
            <person name="Goodwin L."/>
            <person name="Pitluck S."/>
            <person name="Liolios K."/>
            <person name="Mikhailova N."/>
            <person name="Pati A."/>
            <person name="Ivanova N."/>
            <person name="Mavromatis K."/>
            <person name="Chen A."/>
            <person name="Palaniappan K."/>
            <person name="Chertkov O."/>
            <person name="Land M."/>
            <person name="Hauser L."/>
            <person name="Chang Y.J."/>
            <person name="Jeffries C.D."/>
            <person name="Brettin T."/>
            <person name="Detter J.C."/>
            <person name="Han C."/>
            <person name="Rohde M."/>
            <person name="Goker M."/>
            <person name="Bristow J."/>
            <person name="Eisen J.A."/>
            <person name="Markowitz V."/>
            <person name="Hugenholtz P."/>
            <person name="Kyrpides N.C."/>
            <person name="Klenk H.P."/>
        </authorList>
    </citation>
    <scope>NUCLEOTIDE SEQUENCE [LARGE SCALE GENOMIC DNA]</scope>
    <source>
        <strain evidence="10">ATCC BAA-972 / CDC 1076 / CIP 108378 / DSM 44985 / JCM 13578</strain>
    </source>
</reference>
<dbReference type="KEGG" id="srt:Srot_1557"/>
<dbReference type="InterPro" id="IPR000620">
    <property type="entry name" value="EamA_dom"/>
</dbReference>
<dbReference type="AlphaFoldDB" id="D6Z7T9"/>
<dbReference type="STRING" id="640132.Srot_1557"/>
<evidence type="ECO:0000256" key="1">
    <source>
        <dbReference type="ARBA" id="ARBA00004651"/>
    </source>
</evidence>
<organism evidence="9 10">
    <name type="scientific">Segniliparus rotundus (strain ATCC BAA-972 / CDC 1076 / CIP 108378 / DSM 44985 / JCM 13578)</name>
    <dbReference type="NCBI Taxonomy" id="640132"/>
    <lineage>
        <taxon>Bacteria</taxon>
        <taxon>Bacillati</taxon>
        <taxon>Actinomycetota</taxon>
        <taxon>Actinomycetes</taxon>
        <taxon>Mycobacteriales</taxon>
        <taxon>Segniliparaceae</taxon>
        <taxon>Segniliparus</taxon>
    </lineage>
</organism>
<dbReference type="HOGENOM" id="CLU_033863_21_3_11"/>
<keyword evidence="5 7" id="KW-1133">Transmembrane helix</keyword>
<dbReference type="Gene3D" id="1.10.3730.20">
    <property type="match status" value="1"/>
</dbReference>
<feature type="transmembrane region" description="Helical" evidence="7">
    <location>
        <begin position="93"/>
        <end position="110"/>
    </location>
</feature>
<feature type="transmembrane region" description="Helical" evidence="7">
    <location>
        <begin position="7"/>
        <end position="26"/>
    </location>
</feature>
<sequence>MTSSGRWALALVAVTAAWGWSFVGVHDVLRQIAPSAFVAFRFALAAVFLALFCPIRGITRREALAGLVCGVFLFAGFALQTIGLLTATPSNSGFITGMTVVFTPLLGFLAMGRRLAWPQALALLVAVVGLGLLTVRDVRVAAGDVWTLGSAVAFAMNILAVDKANRWGSPARITVAQLAAVALFGGIWSICAGDGLAPPSTTRDWAALLAIAVTGTAVAYFVQAKALTVMPPSRVALIFTSEPLFAAVFGVWLAGDRFTAVQLLGGALVVAAMLASEFGDRRRGPAATESRSWSRDGRRVAWKRFRGPG</sequence>
<name>D6Z7T9_SEGRD</name>
<dbReference type="EMBL" id="CP001958">
    <property type="protein sequence ID" value="ADG98019.1"/>
    <property type="molecule type" value="Genomic_DNA"/>
</dbReference>
<evidence type="ECO:0000313" key="10">
    <source>
        <dbReference type="Proteomes" id="UP000002247"/>
    </source>
</evidence>
<protein>
    <recommendedName>
        <fullName evidence="8">EamA domain-containing protein</fullName>
    </recommendedName>
</protein>
<gene>
    <name evidence="9" type="ordered locus">Srot_1557</name>
</gene>
<dbReference type="SUPFAM" id="SSF103481">
    <property type="entry name" value="Multidrug resistance efflux transporter EmrE"/>
    <property type="match status" value="2"/>
</dbReference>
<dbReference type="Pfam" id="PF00892">
    <property type="entry name" value="EamA"/>
    <property type="match status" value="2"/>
</dbReference>
<evidence type="ECO:0000256" key="6">
    <source>
        <dbReference type="ARBA" id="ARBA00023136"/>
    </source>
</evidence>
<feature type="transmembrane region" description="Helical" evidence="7">
    <location>
        <begin position="32"/>
        <end position="52"/>
    </location>
</feature>
<keyword evidence="6 7" id="KW-0472">Membrane</keyword>
<evidence type="ECO:0000256" key="2">
    <source>
        <dbReference type="ARBA" id="ARBA00007362"/>
    </source>
</evidence>
<dbReference type="GO" id="GO:0005886">
    <property type="term" value="C:plasma membrane"/>
    <property type="evidence" value="ECO:0007669"/>
    <property type="project" value="UniProtKB-SubCell"/>
</dbReference>
<feature type="transmembrane region" description="Helical" evidence="7">
    <location>
        <begin position="235"/>
        <end position="254"/>
    </location>
</feature>
<evidence type="ECO:0000256" key="3">
    <source>
        <dbReference type="ARBA" id="ARBA00022475"/>
    </source>
</evidence>
<keyword evidence="10" id="KW-1185">Reference proteome</keyword>
<dbReference type="InterPro" id="IPR037185">
    <property type="entry name" value="EmrE-like"/>
</dbReference>
<evidence type="ECO:0000259" key="8">
    <source>
        <dbReference type="Pfam" id="PF00892"/>
    </source>
</evidence>
<feature type="transmembrane region" description="Helical" evidence="7">
    <location>
        <begin position="205"/>
        <end position="223"/>
    </location>
</feature>